<feature type="domain" description="Fibronectin type-III" evidence="20">
    <location>
        <begin position="1094"/>
        <end position="1186"/>
    </location>
</feature>
<keyword evidence="5 17" id="KW-0812">Transmembrane</keyword>
<dbReference type="GO" id="GO:0005886">
    <property type="term" value="C:plasma membrane"/>
    <property type="evidence" value="ECO:0007669"/>
    <property type="project" value="UniProtKB-SubCell"/>
</dbReference>
<evidence type="ECO:0000256" key="9">
    <source>
        <dbReference type="ARBA" id="ARBA00022989"/>
    </source>
</evidence>
<feature type="domain" description="Ig-like" evidence="19">
    <location>
        <begin position="246"/>
        <end position="334"/>
    </location>
</feature>
<feature type="region of interest" description="Disordered" evidence="16">
    <location>
        <begin position="1228"/>
        <end position="1327"/>
    </location>
</feature>
<keyword evidence="11" id="KW-1015">Disulfide bond</keyword>
<dbReference type="InterPro" id="IPR036116">
    <property type="entry name" value="FN3_sf"/>
</dbReference>
<feature type="domain" description="Ig-like" evidence="19">
    <location>
        <begin position="145"/>
        <end position="232"/>
    </location>
</feature>
<dbReference type="Gene3D" id="2.60.40.10">
    <property type="entry name" value="Immunoglobulins"/>
    <property type="match status" value="11"/>
</dbReference>
<feature type="compositionally biased region" description="Pro residues" evidence="16">
    <location>
        <begin position="1011"/>
        <end position="1022"/>
    </location>
</feature>
<evidence type="ECO:0000256" key="18">
    <source>
        <dbReference type="SAM" id="SignalP"/>
    </source>
</evidence>
<evidence type="ECO:0000256" key="8">
    <source>
        <dbReference type="ARBA" id="ARBA00022889"/>
    </source>
</evidence>
<dbReference type="Ensembl" id="ENSCANT00000058380.1">
    <property type="protein sequence ID" value="ENSCANP00000035143.1"/>
    <property type="gene ID" value="ENSCANG00000040695.1"/>
</dbReference>
<feature type="compositionally biased region" description="Low complexity" evidence="16">
    <location>
        <begin position="1071"/>
        <end position="1085"/>
    </location>
</feature>
<dbReference type="CDD" id="cd00063">
    <property type="entry name" value="FN3"/>
    <property type="match status" value="5"/>
</dbReference>
<dbReference type="InterPro" id="IPR007110">
    <property type="entry name" value="Ig-like_dom"/>
</dbReference>
<dbReference type="Pfam" id="PF00047">
    <property type="entry name" value="ig"/>
    <property type="match status" value="1"/>
</dbReference>
<feature type="domain" description="Fibronectin type-III" evidence="20">
    <location>
        <begin position="815"/>
        <end position="917"/>
    </location>
</feature>
<dbReference type="FunFam" id="2.60.40.10:FF:001360">
    <property type="entry name" value="neurofascin isoform X1"/>
    <property type="match status" value="1"/>
</dbReference>
<feature type="region of interest" description="Disordered" evidence="16">
    <location>
        <begin position="697"/>
        <end position="726"/>
    </location>
</feature>
<proteinExistence type="inferred from homology"/>
<sequence>MARQPPPPWVHAAFLFCLLSLGGAIEIPMDPSIQNERKLTQPPTITKQSVKDHIVDPRDNILIECEAKGNPAPSFHWTRNSRFFNIAKDPRVSMRRRSGTLVIDFRSGGRPEEYEGEYQCFARNKFGTALSNRIRLQVSKSPLWPKENLDPVVVQEGAPLTLQCNPPPGLPSPVIFWMSSSMEPITQDKRVSQGHNGDLYFSNVMLQDMQTDYSCNARFHFTHTIQQKNPFTLKVLTTRGVAERTPSFMYPQGTASSQMVLRGMDLLLECIASGVPTPDIAWYKKGGDLPSDKAKFENFNKALRITNVSEEDSGEYFCLASNKMGSIRHTISVRVKAAPYWLDEPKNLILAPGEDGRLVCRANGNPKPTVQWMVNGEPLQSAPPNPNREVAGDTIIFRDTQISSRAVYQCNTSNEHGYLLANAFVSVLGECALLSLGLGYVLGYTFFSGDWFKNGQGSNLDGGNYHVYENGSLEIKMIRKEDQGIYTCVATNILGKAENQVRLEVKDPTRIYRMPEDQVAKRGTTVQLECRVKHDPSLKLTVSWLKDDEPLYIGNRMKKEDDSLTIFGVAERDQGSYTCVASTELDQDLAKAYLTVLADQATPTNRLAALPKGRPDRPRDLELTDLAERSVRLTWIPGDDNNSPITDYVVQFEEDQFQPGVWHDHSKYPGSVNSAVLRLSPYVNYQFRVIAVNEVGSSHPSLPSERYRTSGAPPESNPGDVKGEGTRKNNMEITWTPMNATSAFGPNLRYIVKWRRRETREAWNNVTVWGSRYVVGQTPVYVPYEIRVQAENDFGKGPEPESVIGYSGEDYPRAAPTEVKVRVMNSTAISLQWNRVYSDTVQGQLREYRAYYWRESSLLKNLWVSQKRQQASFPGDRLRGVVSRLFPYSNYKLEMVVVNGRGDGPRSETKEFTTPEGVPSAPRRFRVRQPNLETINLEWDHPEHPNGIMIGYTLKYVAFNGTKVGKQIVENFSPNQTKFTVQRTDPVSRYRFTLSARTQVGSGEAVTEESPAPPNEAPPTLPPTTVGATGAVSSTDATAIAATTEATTVPIIPTVAPTTIATTTVATTTTATAATTTTESPPTTTSGTKIHESAPDEQSIWNVTVLPNSKWANITWKHNFGPGTDFVVEYIDSNHTKKTVPVKAQAQPIQLTDLYPGMTYTLRVYSRDNEGISSTVITFMTSTAYTNNQADIATQGWFIGLMCAIALLVLILLIVCFIKRSRGGKYPVREKKDVPLGPEDPKEEDGSFDYSDEDNKPLQGSQTSLDGTIKQQESDDSLVDYGEGGEGQFNEDGSFIGQYTVKKDKEETEGNESSEATSPVNAIYSLA</sequence>
<dbReference type="FunFam" id="2.60.40.10:FF:000512">
    <property type="entry name" value="neurofascin isoform X1"/>
    <property type="match status" value="1"/>
</dbReference>
<dbReference type="PANTHER" id="PTHR44170:SF12">
    <property type="entry name" value="NEUROFASCIN"/>
    <property type="match status" value="1"/>
</dbReference>
<evidence type="ECO:0000256" key="4">
    <source>
        <dbReference type="ARBA" id="ARBA00022553"/>
    </source>
</evidence>
<evidence type="ECO:0000256" key="13">
    <source>
        <dbReference type="ARBA" id="ARBA00023319"/>
    </source>
</evidence>
<evidence type="ECO:0000259" key="20">
    <source>
        <dbReference type="PROSITE" id="PS50853"/>
    </source>
</evidence>
<dbReference type="InterPro" id="IPR026965">
    <property type="entry name" value="NFASC_Ig-like"/>
</dbReference>
<dbReference type="Pfam" id="PF07679">
    <property type="entry name" value="I-set"/>
    <property type="match status" value="3"/>
</dbReference>
<feature type="region of interest" description="Disordered" evidence="16">
    <location>
        <begin position="902"/>
        <end position="921"/>
    </location>
</feature>
<dbReference type="SMART" id="SM00060">
    <property type="entry name" value="FN3"/>
    <property type="match status" value="5"/>
</dbReference>
<dbReference type="Proteomes" id="UP000233080">
    <property type="component" value="Unassembled WGS sequence"/>
</dbReference>
<keyword evidence="8" id="KW-0130">Cell adhesion</keyword>
<dbReference type="PROSITE" id="PS50853">
    <property type="entry name" value="FN3"/>
    <property type="match status" value="5"/>
</dbReference>
<dbReference type="Pfam" id="PF13882">
    <property type="entry name" value="Bravo_FIGEY"/>
    <property type="match status" value="1"/>
</dbReference>
<dbReference type="FunFam" id="2.60.40.10:FF:000038">
    <property type="entry name" value="Neuronal cell adhesion molecule"/>
    <property type="match status" value="1"/>
</dbReference>
<dbReference type="FunFam" id="2.60.40.10:FF:000363">
    <property type="entry name" value="neurofascin isoform X1"/>
    <property type="match status" value="1"/>
</dbReference>
<dbReference type="FunFam" id="2.60.40.10:FF:000114">
    <property type="entry name" value="Neuronal cell adhesion molecule"/>
    <property type="match status" value="1"/>
</dbReference>
<feature type="compositionally biased region" description="Polar residues" evidence="16">
    <location>
        <begin position="1258"/>
        <end position="1271"/>
    </location>
</feature>
<evidence type="ECO:0000256" key="6">
    <source>
        <dbReference type="ARBA" id="ARBA00022729"/>
    </source>
</evidence>
<evidence type="ECO:0000256" key="14">
    <source>
        <dbReference type="ARBA" id="ARBA00057855"/>
    </source>
</evidence>
<keyword evidence="3" id="KW-1003">Cell membrane</keyword>
<keyword evidence="7" id="KW-0677">Repeat</keyword>
<keyword evidence="9 17" id="KW-1133">Transmembrane helix</keyword>
<dbReference type="SUPFAM" id="SSF49265">
    <property type="entry name" value="Fibronectin type III"/>
    <property type="match status" value="3"/>
</dbReference>
<evidence type="ECO:0000256" key="12">
    <source>
        <dbReference type="ARBA" id="ARBA00023180"/>
    </source>
</evidence>
<dbReference type="InterPro" id="IPR013151">
    <property type="entry name" value="Immunoglobulin_dom"/>
</dbReference>
<dbReference type="InterPro" id="IPR013098">
    <property type="entry name" value="Ig_I-set"/>
</dbReference>
<feature type="domain" description="Fibronectin type-III" evidence="20">
    <location>
        <begin position="617"/>
        <end position="712"/>
    </location>
</feature>
<dbReference type="FunFam" id="2.60.40.10:FF:000057">
    <property type="entry name" value="neural cell adhesion molecule L1"/>
    <property type="match status" value="1"/>
</dbReference>
<evidence type="ECO:0000313" key="21">
    <source>
        <dbReference type="Ensembl" id="ENSCANP00000035143.1"/>
    </source>
</evidence>
<evidence type="ECO:0000256" key="1">
    <source>
        <dbReference type="ARBA" id="ARBA00004251"/>
    </source>
</evidence>
<feature type="domain" description="Ig-like" evidence="19">
    <location>
        <begin position="43"/>
        <end position="139"/>
    </location>
</feature>
<feature type="domain" description="Ig-like" evidence="19">
    <location>
        <begin position="339"/>
        <end position="426"/>
    </location>
</feature>
<evidence type="ECO:0000256" key="3">
    <source>
        <dbReference type="ARBA" id="ARBA00022475"/>
    </source>
</evidence>
<accession>A0A2K5K207</accession>
<comment type="similarity">
    <text evidence="2">Belongs to the immunoglobulin superfamily. L1/neurofascin/NgCAM family.</text>
</comment>
<dbReference type="InterPro" id="IPR013783">
    <property type="entry name" value="Ig-like_fold"/>
</dbReference>
<feature type="signal peptide" evidence="18">
    <location>
        <begin position="1"/>
        <end position="24"/>
    </location>
</feature>
<dbReference type="FunFam" id="2.60.40.10:FF:000525">
    <property type="entry name" value="neurofascin isoform X2"/>
    <property type="match status" value="1"/>
</dbReference>
<feature type="domain" description="Fibronectin type-III" evidence="20">
    <location>
        <begin position="717"/>
        <end position="810"/>
    </location>
</feature>
<dbReference type="CDD" id="cd05731">
    <property type="entry name" value="Ig3_L1-CAM_like"/>
    <property type="match status" value="1"/>
</dbReference>
<organism evidence="21 22">
    <name type="scientific">Colobus angolensis palliatus</name>
    <name type="common">Peters' Angolan colobus</name>
    <dbReference type="NCBI Taxonomy" id="336983"/>
    <lineage>
        <taxon>Eukaryota</taxon>
        <taxon>Metazoa</taxon>
        <taxon>Chordata</taxon>
        <taxon>Craniata</taxon>
        <taxon>Vertebrata</taxon>
        <taxon>Euteleostomi</taxon>
        <taxon>Mammalia</taxon>
        <taxon>Eutheria</taxon>
        <taxon>Euarchontoglires</taxon>
        <taxon>Primates</taxon>
        <taxon>Haplorrhini</taxon>
        <taxon>Catarrhini</taxon>
        <taxon>Cercopithecidae</taxon>
        <taxon>Colobinae</taxon>
        <taxon>Colobus</taxon>
    </lineage>
</organism>
<dbReference type="Pfam" id="PF00041">
    <property type="entry name" value="fn3"/>
    <property type="match status" value="4"/>
</dbReference>
<evidence type="ECO:0000256" key="15">
    <source>
        <dbReference type="ARBA" id="ARBA00073636"/>
    </source>
</evidence>
<feature type="domain" description="Fibronectin type-III" evidence="20">
    <location>
        <begin position="921"/>
        <end position="1020"/>
    </location>
</feature>
<dbReference type="InterPro" id="IPR003598">
    <property type="entry name" value="Ig_sub2"/>
</dbReference>
<evidence type="ECO:0000256" key="2">
    <source>
        <dbReference type="ARBA" id="ARBA00008588"/>
    </source>
</evidence>
<dbReference type="FunFam" id="2.60.40.10:FF:000574">
    <property type="entry name" value="neurofascin isoform X1"/>
    <property type="match status" value="1"/>
</dbReference>
<feature type="domain" description="Ig-like" evidence="19">
    <location>
        <begin position="508"/>
        <end position="590"/>
    </location>
</feature>
<dbReference type="InterPro" id="IPR026966">
    <property type="entry name" value="Neurofascin/L1/NrCAM_C"/>
</dbReference>
<dbReference type="GO" id="GO:0007411">
    <property type="term" value="P:axon guidance"/>
    <property type="evidence" value="ECO:0007669"/>
    <property type="project" value="TreeGrafter"/>
</dbReference>
<dbReference type="Pfam" id="PF13927">
    <property type="entry name" value="Ig_3"/>
    <property type="match status" value="2"/>
</dbReference>
<evidence type="ECO:0000259" key="19">
    <source>
        <dbReference type="PROSITE" id="PS50835"/>
    </source>
</evidence>
<dbReference type="InterPro" id="IPR036179">
    <property type="entry name" value="Ig-like_dom_sf"/>
</dbReference>
<keyword evidence="12" id="KW-0325">Glycoprotein</keyword>
<dbReference type="InterPro" id="IPR003599">
    <property type="entry name" value="Ig_sub"/>
</dbReference>
<evidence type="ECO:0000256" key="7">
    <source>
        <dbReference type="ARBA" id="ARBA00022737"/>
    </source>
</evidence>
<feature type="domain" description="Ig-like" evidence="19">
    <location>
        <begin position="451"/>
        <end position="504"/>
    </location>
</feature>
<dbReference type="PROSITE" id="PS50835">
    <property type="entry name" value="IG_LIKE"/>
    <property type="match status" value="6"/>
</dbReference>
<keyword evidence="10 17" id="KW-0472">Membrane</keyword>
<protein>
    <recommendedName>
        <fullName evidence="15">Neurofascin</fullName>
    </recommendedName>
</protein>
<evidence type="ECO:0000256" key="10">
    <source>
        <dbReference type="ARBA" id="ARBA00023136"/>
    </source>
</evidence>
<comment type="subcellular location">
    <subcellularLocation>
        <location evidence="1">Cell membrane</location>
        <topology evidence="1">Single-pass type I membrane protein</topology>
    </subcellularLocation>
</comment>
<dbReference type="FunFam" id="2.60.40.10:FF:000005">
    <property type="entry name" value="Neuronal cell adhesion molecule"/>
    <property type="match status" value="1"/>
</dbReference>
<evidence type="ECO:0000313" key="22">
    <source>
        <dbReference type="Proteomes" id="UP000233080"/>
    </source>
</evidence>
<evidence type="ECO:0000256" key="5">
    <source>
        <dbReference type="ARBA" id="ARBA00022692"/>
    </source>
</evidence>
<dbReference type="PANTHER" id="PTHR44170">
    <property type="entry name" value="PROTEIN SIDEKICK"/>
    <property type="match status" value="1"/>
</dbReference>
<reference evidence="21" key="1">
    <citation type="submission" date="2025-08" db="UniProtKB">
        <authorList>
            <consortium name="Ensembl"/>
        </authorList>
    </citation>
    <scope>IDENTIFICATION</scope>
</reference>
<dbReference type="GO" id="GO:0030424">
    <property type="term" value="C:axon"/>
    <property type="evidence" value="ECO:0007669"/>
    <property type="project" value="TreeGrafter"/>
</dbReference>
<feature type="region of interest" description="Disordered" evidence="16">
    <location>
        <begin position="998"/>
        <end position="1028"/>
    </location>
</feature>
<feature type="region of interest" description="Disordered" evidence="16">
    <location>
        <begin position="1071"/>
        <end position="1091"/>
    </location>
</feature>
<dbReference type="SMART" id="SM00408">
    <property type="entry name" value="IGc2"/>
    <property type="match status" value="6"/>
</dbReference>
<keyword evidence="22" id="KW-1185">Reference proteome</keyword>
<dbReference type="CDD" id="cd05875">
    <property type="entry name" value="IgI_hNeurofascin_like"/>
    <property type="match status" value="1"/>
</dbReference>
<dbReference type="STRING" id="336983.ENSCANP00000035143"/>
<feature type="chain" id="PRO_5014414149" description="Neurofascin" evidence="18">
    <location>
        <begin position="25"/>
        <end position="1327"/>
    </location>
</feature>
<comment type="function">
    <text evidence="14">Cell adhesion, ankyrin-binding protein which may be involved in neurite extension, axonal guidance, synaptogenesis, myelination and neuron-glial cell interactions.</text>
</comment>
<dbReference type="InterPro" id="IPR003961">
    <property type="entry name" value="FN3_dom"/>
</dbReference>
<dbReference type="GO" id="GO:0007420">
    <property type="term" value="P:brain development"/>
    <property type="evidence" value="ECO:0007669"/>
    <property type="project" value="TreeGrafter"/>
</dbReference>
<dbReference type="CDD" id="cd05845">
    <property type="entry name" value="IgI_2_L1-CAM_like"/>
    <property type="match status" value="1"/>
</dbReference>
<dbReference type="FunFam" id="2.60.40.10:FF:000078">
    <property type="entry name" value="Neuronal cell adhesion molecule"/>
    <property type="match status" value="1"/>
</dbReference>
<keyword evidence="13" id="KW-0393">Immunoglobulin domain</keyword>
<name>A0A2K5K207_COLAP</name>
<evidence type="ECO:0000256" key="17">
    <source>
        <dbReference type="SAM" id="Phobius"/>
    </source>
</evidence>
<keyword evidence="4" id="KW-0597">Phosphoprotein</keyword>
<evidence type="ECO:0000256" key="16">
    <source>
        <dbReference type="SAM" id="MobiDB-lite"/>
    </source>
</evidence>
<dbReference type="SMART" id="SM00409">
    <property type="entry name" value="IG"/>
    <property type="match status" value="5"/>
</dbReference>
<feature type="compositionally biased region" description="Acidic residues" evidence="16">
    <location>
        <begin position="1241"/>
        <end position="1252"/>
    </location>
</feature>
<feature type="transmembrane region" description="Helical" evidence="17">
    <location>
        <begin position="1197"/>
        <end position="1218"/>
    </location>
</feature>
<feature type="compositionally biased region" description="Basic and acidic residues" evidence="16">
    <location>
        <begin position="903"/>
        <end position="913"/>
    </location>
</feature>
<dbReference type="SUPFAM" id="SSF48726">
    <property type="entry name" value="Immunoglobulin"/>
    <property type="match status" value="6"/>
</dbReference>
<keyword evidence="6 18" id="KW-0732">Signal</keyword>
<dbReference type="GO" id="GO:0098632">
    <property type="term" value="F:cell-cell adhesion mediator activity"/>
    <property type="evidence" value="ECO:0007669"/>
    <property type="project" value="TreeGrafter"/>
</dbReference>
<reference evidence="21" key="2">
    <citation type="submission" date="2025-09" db="UniProtKB">
        <authorList>
            <consortium name="Ensembl"/>
        </authorList>
    </citation>
    <scope>IDENTIFICATION</scope>
</reference>
<evidence type="ECO:0000256" key="11">
    <source>
        <dbReference type="ARBA" id="ARBA00023157"/>
    </source>
</evidence>